<evidence type="ECO:0000256" key="1">
    <source>
        <dbReference type="SAM" id="MobiDB-lite"/>
    </source>
</evidence>
<dbReference type="EMBL" id="NQVE01000161">
    <property type="protein sequence ID" value="RAL42937.1"/>
    <property type="molecule type" value="Genomic_DNA"/>
</dbReference>
<name>A0A328DAV3_9ASTE</name>
<evidence type="ECO:0000313" key="2">
    <source>
        <dbReference type="EMBL" id="RAL42937.1"/>
    </source>
</evidence>
<protein>
    <submittedName>
        <fullName evidence="2">Uncharacterized protein</fullName>
    </submittedName>
</protein>
<keyword evidence="3" id="KW-1185">Reference proteome</keyword>
<comment type="caution">
    <text evidence="2">The sequence shown here is derived from an EMBL/GenBank/DDBJ whole genome shotgun (WGS) entry which is preliminary data.</text>
</comment>
<gene>
    <name evidence="2" type="ORF">DM860_009719</name>
</gene>
<feature type="compositionally biased region" description="Low complexity" evidence="1">
    <location>
        <begin position="43"/>
        <end position="69"/>
    </location>
</feature>
<organism evidence="2 3">
    <name type="scientific">Cuscuta australis</name>
    <dbReference type="NCBI Taxonomy" id="267555"/>
    <lineage>
        <taxon>Eukaryota</taxon>
        <taxon>Viridiplantae</taxon>
        <taxon>Streptophyta</taxon>
        <taxon>Embryophyta</taxon>
        <taxon>Tracheophyta</taxon>
        <taxon>Spermatophyta</taxon>
        <taxon>Magnoliopsida</taxon>
        <taxon>eudicotyledons</taxon>
        <taxon>Gunneridae</taxon>
        <taxon>Pentapetalae</taxon>
        <taxon>asterids</taxon>
        <taxon>lamiids</taxon>
        <taxon>Solanales</taxon>
        <taxon>Convolvulaceae</taxon>
        <taxon>Cuscuteae</taxon>
        <taxon>Cuscuta</taxon>
        <taxon>Cuscuta subgen. Grammica</taxon>
        <taxon>Cuscuta sect. Cleistogrammica</taxon>
    </lineage>
</organism>
<accession>A0A328DAV3</accession>
<dbReference type="AlphaFoldDB" id="A0A328DAV3"/>
<sequence>MKTTPTTFSGLCINANEHHKESLFTCSVSLDTCRRAGLEQQQTPATAASTPATAASTPATSSPLTNSSSENSSDT</sequence>
<proteinExistence type="predicted"/>
<reference evidence="2 3" key="1">
    <citation type="submission" date="2018-06" db="EMBL/GenBank/DDBJ databases">
        <title>The Genome of Cuscuta australis (Dodder) Provides Insight into the Evolution of Plant Parasitism.</title>
        <authorList>
            <person name="Liu H."/>
        </authorList>
    </citation>
    <scope>NUCLEOTIDE SEQUENCE [LARGE SCALE GENOMIC DNA]</scope>
    <source>
        <strain evidence="3">cv. Yunnan</strain>
        <tissue evidence="2">Vines</tissue>
    </source>
</reference>
<dbReference type="Proteomes" id="UP000249390">
    <property type="component" value="Unassembled WGS sequence"/>
</dbReference>
<evidence type="ECO:0000313" key="3">
    <source>
        <dbReference type="Proteomes" id="UP000249390"/>
    </source>
</evidence>
<feature type="region of interest" description="Disordered" evidence="1">
    <location>
        <begin position="39"/>
        <end position="75"/>
    </location>
</feature>